<dbReference type="PANTHER" id="PTHR30627">
    <property type="entry name" value="PEPTIDOGLYCAN D,D-TRANSPEPTIDASE"/>
    <property type="match status" value="1"/>
</dbReference>
<evidence type="ECO:0000256" key="8">
    <source>
        <dbReference type="ARBA" id="ARBA00022801"/>
    </source>
</evidence>
<feature type="compositionally biased region" description="Basic and acidic residues" evidence="14">
    <location>
        <begin position="610"/>
        <end position="619"/>
    </location>
</feature>
<dbReference type="SUPFAM" id="SSF56601">
    <property type="entry name" value="beta-lactamase/transpeptidase-like"/>
    <property type="match status" value="1"/>
</dbReference>
<dbReference type="InterPro" id="IPR017790">
    <property type="entry name" value="Penicillin-binding_protein_2"/>
</dbReference>
<evidence type="ECO:0000256" key="9">
    <source>
        <dbReference type="ARBA" id="ARBA00022960"/>
    </source>
</evidence>
<dbReference type="RefSeq" id="WP_183355211.1">
    <property type="nucleotide sequence ID" value="NZ_BLXX01000008.1"/>
</dbReference>
<evidence type="ECO:0000256" key="11">
    <source>
        <dbReference type="ARBA" id="ARBA00022989"/>
    </source>
</evidence>
<evidence type="ECO:0000256" key="10">
    <source>
        <dbReference type="ARBA" id="ARBA00022984"/>
    </source>
</evidence>
<evidence type="ECO:0000256" key="7">
    <source>
        <dbReference type="ARBA" id="ARBA00022692"/>
    </source>
</evidence>
<keyword evidence="6" id="KW-0645">Protease</keyword>
<dbReference type="Proteomes" id="UP000556026">
    <property type="component" value="Unassembled WGS sequence"/>
</dbReference>
<keyword evidence="10" id="KW-0573">Peptidoglycan synthesis</keyword>
<dbReference type="InterPro" id="IPR012338">
    <property type="entry name" value="Beta-lactam/transpept-like"/>
</dbReference>
<dbReference type="GO" id="GO:0008658">
    <property type="term" value="F:penicillin binding"/>
    <property type="evidence" value="ECO:0007669"/>
    <property type="project" value="InterPro"/>
</dbReference>
<sequence length="641" mass="69937">MKAHSGIIPDGDGSRRIIWISFGAFAMFFLLLSRLWYLQVVDTENLLDQSENNRLRFVPVAAPRGAILDRNGKVLVSNTPSFSVAVIPKDVKDREQLVSSLARLLKLDPKEIQDKWNKGQGRAKYYPLVVASNISRDQMEFLEENRLSLSGVNIEMKPVRAYPNGELASHLLGYLGEVSEEELGNERYKDYNAGDYTGKSGIEKSWENFLHGTDGGRQIEVDARGRFLRTVEETASTVGNSVMLTIDLDMQKVAEQAFGDKAGAAVAMDVNTGEVLAFASNPGFDPALFTGRLPADKWKEYLEDKRHPLENKALKGMYPPGSTFKIITAIAGIEEGLIDAHSSVDCPGYYKFGNATFKCWDKKGHGHVELRKALRESCDVYFYKLAERLGVNRIAAYAKKFGLGAPMGIGLDNEKGGVIPTEEWKKKRFGTKWFSGETLSVGIGQGYVLTTPVQLASMIATVANDGVIYQPHLVKRIVDLDGKPIKEFPPQQVGRAAIKPSTFKLIKEGLFAVVNEPHGTGGMARLSEVKVAGKTGSSQVVKMRDSKGEVPYQFRDHALFVAFAPLEKPEIAVAVIVEHGEHGGSAAAPIAGRLLRAYFEGKGVIKKPVPKQEPKDEKGGAPGSGTPTAPAAAPAADTDTE</sequence>
<feature type="region of interest" description="Disordered" evidence="14">
    <location>
        <begin position="606"/>
        <end position="641"/>
    </location>
</feature>
<evidence type="ECO:0000256" key="15">
    <source>
        <dbReference type="SAM" id="Phobius"/>
    </source>
</evidence>
<evidence type="ECO:0000259" key="16">
    <source>
        <dbReference type="Pfam" id="PF00905"/>
    </source>
</evidence>
<dbReference type="AlphaFoldDB" id="A0A6V8MK71"/>
<protein>
    <submittedName>
        <fullName evidence="18">Penicillin-binding protein 2</fullName>
    </submittedName>
</protein>
<name>A0A6V8MK71_9BACT</name>
<feature type="domain" description="Penicillin-binding protein dimerisation" evidence="17">
    <location>
        <begin position="60"/>
        <end position="231"/>
    </location>
</feature>
<dbReference type="GO" id="GO:0008360">
    <property type="term" value="P:regulation of cell shape"/>
    <property type="evidence" value="ECO:0007669"/>
    <property type="project" value="UniProtKB-KW"/>
</dbReference>
<comment type="caution">
    <text evidence="18">The sequence shown here is derived from an EMBL/GenBank/DDBJ whole genome shotgun (WGS) entry which is preliminary data.</text>
</comment>
<dbReference type="GO" id="GO:0071555">
    <property type="term" value="P:cell wall organization"/>
    <property type="evidence" value="ECO:0007669"/>
    <property type="project" value="UniProtKB-KW"/>
</dbReference>
<keyword evidence="7 15" id="KW-0812">Transmembrane</keyword>
<dbReference type="GO" id="GO:0006508">
    <property type="term" value="P:proteolysis"/>
    <property type="evidence" value="ECO:0007669"/>
    <property type="project" value="UniProtKB-KW"/>
</dbReference>
<evidence type="ECO:0000256" key="2">
    <source>
        <dbReference type="ARBA" id="ARBA00004236"/>
    </source>
</evidence>
<dbReference type="Gene3D" id="3.30.1390.30">
    <property type="entry name" value="Penicillin-binding protein 2a, domain 3"/>
    <property type="match status" value="1"/>
</dbReference>
<dbReference type="EMBL" id="BLXX01000008">
    <property type="protein sequence ID" value="GFO60388.1"/>
    <property type="molecule type" value="Genomic_DNA"/>
</dbReference>
<evidence type="ECO:0000259" key="17">
    <source>
        <dbReference type="Pfam" id="PF03717"/>
    </source>
</evidence>
<dbReference type="InterPro" id="IPR036138">
    <property type="entry name" value="PBP_dimer_sf"/>
</dbReference>
<keyword evidence="8" id="KW-0378">Hydrolase</keyword>
<keyword evidence="12 15" id="KW-0472">Membrane</keyword>
<evidence type="ECO:0000313" key="19">
    <source>
        <dbReference type="Proteomes" id="UP000556026"/>
    </source>
</evidence>
<keyword evidence="11 15" id="KW-1133">Transmembrane helix</keyword>
<keyword evidence="19" id="KW-1185">Reference proteome</keyword>
<evidence type="ECO:0000256" key="13">
    <source>
        <dbReference type="ARBA" id="ARBA00023316"/>
    </source>
</evidence>
<dbReference type="GO" id="GO:0009252">
    <property type="term" value="P:peptidoglycan biosynthetic process"/>
    <property type="evidence" value="ECO:0007669"/>
    <property type="project" value="UniProtKB-KW"/>
</dbReference>
<evidence type="ECO:0000256" key="12">
    <source>
        <dbReference type="ARBA" id="ARBA00023136"/>
    </source>
</evidence>
<gene>
    <name evidence="18" type="primary">mrdA</name>
    <name evidence="18" type="ORF">GMST_27130</name>
</gene>
<feature type="transmembrane region" description="Helical" evidence="15">
    <location>
        <begin position="17"/>
        <end position="37"/>
    </location>
</feature>
<evidence type="ECO:0000256" key="3">
    <source>
        <dbReference type="ARBA" id="ARBA00022475"/>
    </source>
</evidence>
<dbReference type="SUPFAM" id="SSF56519">
    <property type="entry name" value="Penicillin binding protein dimerisation domain"/>
    <property type="match status" value="1"/>
</dbReference>
<feature type="domain" description="Penicillin-binding protein transpeptidase" evidence="16">
    <location>
        <begin position="263"/>
        <end position="595"/>
    </location>
</feature>
<keyword evidence="3" id="KW-1003">Cell membrane</keyword>
<organism evidence="18 19">
    <name type="scientific">Geomonas silvestris</name>
    <dbReference type="NCBI Taxonomy" id="2740184"/>
    <lineage>
        <taxon>Bacteria</taxon>
        <taxon>Pseudomonadati</taxon>
        <taxon>Thermodesulfobacteriota</taxon>
        <taxon>Desulfuromonadia</taxon>
        <taxon>Geobacterales</taxon>
        <taxon>Geobacteraceae</taxon>
        <taxon>Geomonas</taxon>
    </lineage>
</organism>
<evidence type="ECO:0000313" key="18">
    <source>
        <dbReference type="EMBL" id="GFO60388.1"/>
    </source>
</evidence>
<dbReference type="Gene3D" id="3.90.1310.10">
    <property type="entry name" value="Penicillin-binding protein 2a (Domain 2)"/>
    <property type="match status" value="1"/>
</dbReference>
<dbReference type="GO" id="GO:0071972">
    <property type="term" value="F:peptidoglycan L,D-transpeptidase activity"/>
    <property type="evidence" value="ECO:0007669"/>
    <property type="project" value="TreeGrafter"/>
</dbReference>
<dbReference type="Pfam" id="PF00905">
    <property type="entry name" value="Transpeptidase"/>
    <property type="match status" value="1"/>
</dbReference>
<proteinExistence type="predicted"/>
<accession>A0A6V8MK71</accession>
<dbReference type="FunFam" id="3.40.710.10:FF:000024">
    <property type="entry name" value="Penicillin-binding protein 2"/>
    <property type="match status" value="1"/>
</dbReference>
<dbReference type="GO" id="GO:0005886">
    <property type="term" value="C:plasma membrane"/>
    <property type="evidence" value="ECO:0007669"/>
    <property type="project" value="UniProtKB-SubCell"/>
</dbReference>
<evidence type="ECO:0000256" key="1">
    <source>
        <dbReference type="ARBA" id="ARBA00004167"/>
    </source>
</evidence>
<keyword evidence="5" id="KW-0121">Carboxypeptidase</keyword>
<feature type="compositionally biased region" description="Low complexity" evidence="14">
    <location>
        <begin position="624"/>
        <end position="641"/>
    </location>
</feature>
<comment type="subcellular location">
    <subcellularLocation>
        <location evidence="2">Cell membrane</location>
    </subcellularLocation>
    <subcellularLocation>
        <location evidence="1">Membrane</location>
        <topology evidence="1">Single-pass membrane protein</topology>
    </subcellularLocation>
</comment>
<dbReference type="InterPro" id="IPR005311">
    <property type="entry name" value="PBP_dimer"/>
</dbReference>
<keyword evidence="4" id="KW-0997">Cell inner membrane</keyword>
<keyword evidence="9" id="KW-0133">Cell shape</keyword>
<dbReference type="InterPro" id="IPR050515">
    <property type="entry name" value="Beta-lactam/transpept"/>
</dbReference>
<evidence type="ECO:0000256" key="14">
    <source>
        <dbReference type="SAM" id="MobiDB-lite"/>
    </source>
</evidence>
<evidence type="ECO:0000256" key="5">
    <source>
        <dbReference type="ARBA" id="ARBA00022645"/>
    </source>
</evidence>
<dbReference type="InterPro" id="IPR001460">
    <property type="entry name" value="PCN-bd_Tpept"/>
</dbReference>
<dbReference type="NCBIfam" id="TIGR03423">
    <property type="entry name" value="pbp2_mrdA"/>
    <property type="match status" value="1"/>
</dbReference>
<dbReference type="PANTHER" id="PTHR30627:SF2">
    <property type="entry name" value="PEPTIDOGLYCAN D,D-TRANSPEPTIDASE MRDA"/>
    <property type="match status" value="1"/>
</dbReference>
<dbReference type="Pfam" id="PF03717">
    <property type="entry name" value="PBP_dimer"/>
    <property type="match status" value="1"/>
</dbReference>
<keyword evidence="13" id="KW-0961">Cell wall biogenesis/degradation</keyword>
<evidence type="ECO:0000256" key="6">
    <source>
        <dbReference type="ARBA" id="ARBA00022670"/>
    </source>
</evidence>
<dbReference type="Gene3D" id="3.40.710.10">
    <property type="entry name" value="DD-peptidase/beta-lactamase superfamily"/>
    <property type="match status" value="1"/>
</dbReference>
<evidence type="ECO:0000256" key="4">
    <source>
        <dbReference type="ARBA" id="ARBA00022519"/>
    </source>
</evidence>
<dbReference type="GO" id="GO:0009002">
    <property type="term" value="F:serine-type D-Ala-D-Ala carboxypeptidase activity"/>
    <property type="evidence" value="ECO:0007669"/>
    <property type="project" value="InterPro"/>
</dbReference>
<reference evidence="19" key="1">
    <citation type="submission" date="2020-06" db="EMBL/GenBank/DDBJ databases">
        <title>Draft genomic sequence of Geomonas sp. Red330.</title>
        <authorList>
            <person name="Itoh H."/>
            <person name="Zhenxing X."/>
            <person name="Ushijima N."/>
            <person name="Masuda Y."/>
            <person name="Shiratori Y."/>
            <person name="Senoo K."/>
        </authorList>
    </citation>
    <scope>NUCLEOTIDE SEQUENCE [LARGE SCALE GENOMIC DNA]</scope>
    <source>
        <strain evidence="19">Red330</strain>
    </source>
</reference>